<keyword evidence="1" id="KW-0812">Transmembrane</keyword>
<dbReference type="EnsemblMetazoa" id="G16613.1">
    <property type="protein sequence ID" value="G16613.1:cds"/>
    <property type="gene ID" value="G16613"/>
</dbReference>
<sequence length="128" mass="14311">MIIIGGFLGSIAYFIGFFADRIEILIFTHGLLYVIGFATIDGPTFYLIVQYFDRRRELANSVLVLSESFGRLVLPPLYRYLLDVYGLRGTMLIVSGLMLNVVALAGLLKPSSFFRTFSESNVVQIGET</sequence>
<dbReference type="AlphaFoldDB" id="A0A8W8IZR7"/>
<protein>
    <submittedName>
        <fullName evidence="2">Uncharacterized protein</fullName>
    </submittedName>
</protein>
<reference evidence="2" key="1">
    <citation type="submission" date="2022-08" db="UniProtKB">
        <authorList>
            <consortium name="EnsemblMetazoa"/>
        </authorList>
    </citation>
    <scope>IDENTIFICATION</scope>
    <source>
        <strain evidence="2">05x7-T-G4-1.051#20</strain>
    </source>
</reference>
<evidence type="ECO:0000313" key="2">
    <source>
        <dbReference type="EnsemblMetazoa" id="G16613.1:cds"/>
    </source>
</evidence>
<dbReference type="Proteomes" id="UP000005408">
    <property type="component" value="Unassembled WGS sequence"/>
</dbReference>
<dbReference type="InterPro" id="IPR050327">
    <property type="entry name" value="Proton-linked_MCT"/>
</dbReference>
<evidence type="ECO:0000256" key="1">
    <source>
        <dbReference type="SAM" id="Phobius"/>
    </source>
</evidence>
<proteinExistence type="predicted"/>
<keyword evidence="1" id="KW-0472">Membrane</keyword>
<evidence type="ECO:0000313" key="3">
    <source>
        <dbReference type="Proteomes" id="UP000005408"/>
    </source>
</evidence>
<keyword evidence="1" id="KW-1133">Transmembrane helix</keyword>
<keyword evidence="3" id="KW-1185">Reference proteome</keyword>
<feature type="transmembrane region" description="Helical" evidence="1">
    <location>
        <begin position="90"/>
        <end position="108"/>
    </location>
</feature>
<dbReference type="PANTHER" id="PTHR11360:SF284">
    <property type="entry name" value="EG:103B4.3 PROTEIN-RELATED"/>
    <property type="match status" value="1"/>
</dbReference>
<accession>A0A8W8IZR7</accession>
<dbReference type="SUPFAM" id="SSF103473">
    <property type="entry name" value="MFS general substrate transporter"/>
    <property type="match status" value="1"/>
</dbReference>
<dbReference type="PANTHER" id="PTHR11360">
    <property type="entry name" value="MONOCARBOXYLATE TRANSPORTER"/>
    <property type="match status" value="1"/>
</dbReference>
<dbReference type="Gene3D" id="1.20.1250.20">
    <property type="entry name" value="MFS general substrate transporter like domains"/>
    <property type="match status" value="1"/>
</dbReference>
<organism evidence="2 3">
    <name type="scientific">Magallana gigas</name>
    <name type="common">Pacific oyster</name>
    <name type="synonym">Crassostrea gigas</name>
    <dbReference type="NCBI Taxonomy" id="29159"/>
    <lineage>
        <taxon>Eukaryota</taxon>
        <taxon>Metazoa</taxon>
        <taxon>Spiralia</taxon>
        <taxon>Lophotrochozoa</taxon>
        <taxon>Mollusca</taxon>
        <taxon>Bivalvia</taxon>
        <taxon>Autobranchia</taxon>
        <taxon>Pteriomorphia</taxon>
        <taxon>Ostreida</taxon>
        <taxon>Ostreoidea</taxon>
        <taxon>Ostreidae</taxon>
        <taxon>Magallana</taxon>
    </lineage>
</organism>
<feature type="transmembrane region" description="Helical" evidence="1">
    <location>
        <begin position="24"/>
        <end position="49"/>
    </location>
</feature>
<dbReference type="InterPro" id="IPR036259">
    <property type="entry name" value="MFS_trans_sf"/>
</dbReference>
<name>A0A8W8IZR7_MAGGI</name>